<protein>
    <recommendedName>
        <fullName evidence="2">Serine aminopeptidase S33 domain-containing protein</fullName>
    </recommendedName>
</protein>
<evidence type="ECO:0000256" key="1">
    <source>
        <dbReference type="SAM" id="Phobius"/>
    </source>
</evidence>
<proteinExistence type="predicted"/>
<dbReference type="InterPro" id="IPR022742">
    <property type="entry name" value="Hydrolase_4"/>
</dbReference>
<evidence type="ECO:0000313" key="4">
    <source>
        <dbReference type="Proteomes" id="UP000287022"/>
    </source>
</evidence>
<feature type="transmembrane region" description="Helical" evidence="1">
    <location>
        <begin position="12"/>
        <end position="29"/>
    </location>
</feature>
<name>A0A432Z2K4_9GAMM</name>
<dbReference type="Pfam" id="PF12146">
    <property type="entry name" value="Hydrolase_4"/>
    <property type="match status" value="1"/>
</dbReference>
<dbReference type="RefSeq" id="WP_084616764.1">
    <property type="nucleotide sequence ID" value="NZ_PIQE01000003.1"/>
</dbReference>
<keyword evidence="1" id="KW-1133">Transmembrane helix</keyword>
<evidence type="ECO:0000313" key="3">
    <source>
        <dbReference type="EMBL" id="RUO72126.1"/>
    </source>
</evidence>
<gene>
    <name evidence="3" type="ORF">CWI80_10010</name>
</gene>
<reference evidence="4" key="1">
    <citation type="journal article" date="2018" name="Front. Microbiol.">
        <title>Genome-Based Analysis Reveals the Taxonomy and Diversity of the Family Idiomarinaceae.</title>
        <authorList>
            <person name="Liu Y."/>
            <person name="Lai Q."/>
            <person name="Shao Z."/>
        </authorList>
    </citation>
    <scope>NUCLEOTIDE SEQUENCE [LARGE SCALE GENOMIC DNA]</scope>
    <source>
        <strain evidence="4">c121</strain>
    </source>
</reference>
<dbReference type="AlphaFoldDB" id="A0A432Z2K4"/>
<dbReference type="PROSITE" id="PS51257">
    <property type="entry name" value="PROKAR_LIPOPROTEIN"/>
    <property type="match status" value="1"/>
</dbReference>
<dbReference type="PANTHER" id="PTHR43194">
    <property type="entry name" value="HYDROLASE ALPHA/BETA FOLD FAMILY"/>
    <property type="match status" value="1"/>
</dbReference>
<feature type="domain" description="Serine aminopeptidase S33" evidence="2">
    <location>
        <begin position="119"/>
        <end position="244"/>
    </location>
</feature>
<dbReference type="Proteomes" id="UP000287022">
    <property type="component" value="Unassembled WGS sequence"/>
</dbReference>
<dbReference type="PANTHER" id="PTHR43194:SF2">
    <property type="entry name" value="PEROXISOMAL MEMBRANE PROTEIN LPX1"/>
    <property type="match status" value="1"/>
</dbReference>
<dbReference type="SUPFAM" id="SSF53474">
    <property type="entry name" value="alpha/beta-Hydrolases"/>
    <property type="match status" value="1"/>
</dbReference>
<keyword evidence="1" id="KW-0812">Transmembrane</keyword>
<dbReference type="Gene3D" id="3.40.50.1820">
    <property type="entry name" value="alpha/beta hydrolase"/>
    <property type="match status" value="1"/>
</dbReference>
<keyword evidence="1" id="KW-0472">Membrane</keyword>
<dbReference type="EMBL" id="PIQE01000003">
    <property type="protein sequence ID" value="RUO72126.1"/>
    <property type="molecule type" value="Genomic_DNA"/>
</dbReference>
<comment type="caution">
    <text evidence="3">The sequence shown here is derived from an EMBL/GenBank/DDBJ whole genome shotgun (WGS) entry which is preliminary data.</text>
</comment>
<dbReference type="InterPro" id="IPR050228">
    <property type="entry name" value="Carboxylesterase_BioH"/>
</dbReference>
<dbReference type="InterPro" id="IPR029058">
    <property type="entry name" value="AB_hydrolase_fold"/>
</dbReference>
<organism evidence="3 4">
    <name type="scientific">Pseudidiomarina sediminum</name>
    <dbReference type="NCBI Taxonomy" id="431675"/>
    <lineage>
        <taxon>Bacteria</taxon>
        <taxon>Pseudomonadati</taxon>
        <taxon>Pseudomonadota</taxon>
        <taxon>Gammaproteobacteria</taxon>
        <taxon>Alteromonadales</taxon>
        <taxon>Idiomarinaceae</taxon>
        <taxon>Pseudidiomarina</taxon>
    </lineage>
</organism>
<keyword evidence="4" id="KW-1185">Reference proteome</keyword>
<dbReference type="STRING" id="1122124.GCA_000423165_01918"/>
<sequence>MRIQTRLVRLRLAVIASISAVLVGCSTYVEHRLSGRADTNESFTEQLVEQQQQLQLESREFCLPHLSGCTGYLYGVPYHRKAENNGRFNELKTDVTIELDGSGAEHYQLQLKREDVNPRHGTVVLLHGYGMNKSTMGLMASYFMFLGYHVVVPDLMGHGESTTNHVGFGVLDAPVLSTLLDSLPQREVPKPYYVAGMSMGSIAAMHLAKQRDDISGLMLLAPMLPMEQATVAMLETWYPNLSKVMSMDAIQEGALAAMAKQGVTSADTDIHQLLPKMEVSTLILASDKDRVAPYETFLPLESERVRLGMLPGRSHAGVGIMSNDMHQQLSDWLAAQDR</sequence>
<accession>A0A432Z2K4</accession>
<evidence type="ECO:0000259" key="2">
    <source>
        <dbReference type="Pfam" id="PF12146"/>
    </source>
</evidence>